<reference evidence="2" key="1">
    <citation type="journal article" date="2019" name="Int. J. Syst. Evol. Microbiol.">
        <title>The Global Catalogue of Microorganisms (GCM) 10K type strain sequencing project: providing services to taxonomists for standard genome sequencing and annotation.</title>
        <authorList>
            <consortium name="The Broad Institute Genomics Platform"/>
            <consortium name="The Broad Institute Genome Sequencing Center for Infectious Disease"/>
            <person name="Wu L."/>
            <person name="Ma J."/>
        </authorList>
    </citation>
    <scope>NUCLEOTIDE SEQUENCE [LARGE SCALE GENOMIC DNA]</scope>
    <source>
        <strain evidence="2">JCM 16014</strain>
    </source>
</reference>
<accession>A0ABP5GHT6</accession>
<protein>
    <recommendedName>
        <fullName evidence="3">Tetratricopeptide repeat protein</fullName>
    </recommendedName>
</protein>
<proteinExistence type="predicted"/>
<dbReference type="EMBL" id="BAAAQN010000038">
    <property type="protein sequence ID" value="GAA2044761.1"/>
    <property type="molecule type" value="Genomic_DNA"/>
</dbReference>
<dbReference type="Proteomes" id="UP001500751">
    <property type="component" value="Unassembled WGS sequence"/>
</dbReference>
<name>A0ABP5GHT6_9ACTN</name>
<dbReference type="RefSeq" id="WP_344668620.1">
    <property type="nucleotide sequence ID" value="NZ_BAAAQN010000038.1"/>
</dbReference>
<comment type="caution">
    <text evidence="1">The sequence shown here is derived from an EMBL/GenBank/DDBJ whole genome shotgun (WGS) entry which is preliminary data.</text>
</comment>
<evidence type="ECO:0008006" key="3">
    <source>
        <dbReference type="Google" id="ProtNLM"/>
    </source>
</evidence>
<evidence type="ECO:0000313" key="2">
    <source>
        <dbReference type="Proteomes" id="UP001500751"/>
    </source>
</evidence>
<gene>
    <name evidence="1" type="ORF">GCM10009839_55640</name>
</gene>
<evidence type="ECO:0000313" key="1">
    <source>
        <dbReference type="EMBL" id="GAA2044761.1"/>
    </source>
</evidence>
<organism evidence="1 2">
    <name type="scientific">Catenulispora yoronensis</name>
    <dbReference type="NCBI Taxonomy" id="450799"/>
    <lineage>
        <taxon>Bacteria</taxon>
        <taxon>Bacillati</taxon>
        <taxon>Actinomycetota</taxon>
        <taxon>Actinomycetes</taxon>
        <taxon>Catenulisporales</taxon>
        <taxon>Catenulisporaceae</taxon>
        <taxon>Catenulispora</taxon>
    </lineage>
</organism>
<sequence>MTVFSDSGTAELEQAEWHREQAKRTFNAAWELIDEPARSPEQDRRMLVLACASRAHWDQAGGPREHAIGDWQVGHVLTLLGDGPLALSFARQALATVEAQGWTDFTLASAYEGVARAYAALGDKAERDEYAAKCRTALEALPPEDQEVIAGQLATVPEL</sequence>
<keyword evidence="2" id="KW-1185">Reference proteome</keyword>